<proteinExistence type="predicted"/>
<dbReference type="InterPro" id="IPR008243">
    <property type="entry name" value="Chorismate_mutase_AroH"/>
</dbReference>
<dbReference type="PANTHER" id="PTHR21164">
    <property type="entry name" value="CHORISMATE MUTASE"/>
    <property type="match status" value="1"/>
</dbReference>
<dbReference type="Gene3D" id="3.30.1330.40">
    <property type="entry name" value="RutC-like"/>
    <property type="match status" value="1"/>
</dbReference>
<evidence type="ECO:0000313" key="5">
    <source>
        <dbReference type="Proteomes" id="UP000318521"/>
    </source>
</evidence>
<feature type="binding site" evidence="2">
    <location>
        <position position="89"/>
    </location>
    <ligand>
        <name>prephenate</name>
        <dbReference type="ChEBI" id="CHEBI:29934"/>
    </ligand>
</feature>
<dbReference type="EMBL" id="VLXZ01000004">
    <property type="protein sequence ID" value="TSB46916.1"/>
    <property type="molecule type" value="Genomic_DNA"/>
</dbReference>
<dbReference type="GO" id="GO:0046417">
    <property type="term" value="P:chorismate metabolic process"/>
    <property type="evidence" value="ECO:0007669"/>
    <property type="project" value="TreeGrafter"/>
</dbReference>
<dbReference type="RefSeq" id="WP_143848146.1">
    <property type="nucleotide sequence ID" value="NZ_VLXZ01000004.1"/>
</dbReference>
<dbReference type="UniPathway" id="UPA00120">
    <property type="reaction ID" value="UER00203"/>
</dbReference>
<comment type="catalytic activity">
    <reaction evidence="3">
        <text>chorismate = prephenate</text>
        <dbReference type="Rhea" id="RHEA:13897"/>
        <dbReference type="ChEBI" id="CHEBI:29748"/>
        <dbReference type="ChEBI" id="CHEBI:29934"/>
        <dbReference type="EC" id="5.4.99.5"/>
    </reaction>
</comment>
<dbReference type="GO" id="GO:0008652">
    <property type="term" value="P:amino acid biosynthetic process"/>
    <property type="evidence" value="ECO:0007669"/>
    <property type="project" value="UniProtKB-UniRule"/>
</dbReference>
<dbReference type="PANTHER" id="PTHR21164:SF0">
    <property type="entry name" value="CHORISMATE MUTASE AROH"/>
    <property type="match status" value="1"/>
</dbReference>
<dbReference type="OrthoDB" id="9802232at2"/>
<dbReference type="GO" id="GO:0004106">
    <property type="term" value="F:chorismate mutase activity"/>
    <property type="evidence" value="ECO:0007669"/>
    <property type="project" value="UniProtKB-UniRule"/>
</dbReference>
<keyword evidence="3 4" id="KW-0413">Isomerase</keyword>
<accession>A0A553ZZU8</accession>
<keyword evidence="2 3" id="KW-0057">Aromatic amino acid biosynthesis</keyword>
<feature type="binding site" evidence="2">
    <location>
        <position position="107"/>
    </location>
    <ligand>
        <name>prephenate</name>
        <dbReference type="ChEBI" id="CHEBI:29934"/>
    </ligand>
</feature>
<name>A0A553ZZU8_9BACI</name>
<dbReference type="PIRSF" id="PIRSF005965">
    <property type="entry name" value="Chor_mut_AroH"/>
    <property type="match status" value="1"/>
</dbReference>
<gene>
    <name evidence="4" type="primary">aroH</name>
    <name evidence="4" type="ORF">FN960_07800</name>
</gene>
<dbReference type="NCBIfam" id="TIGR01796">
    <property type="entry name" value="CM_mono_aroH"/>
    <property type="match status" value="1"/>
</dbReference>
<dbReference type="EC" id="5.4.99.5" evidence="1 3"/>
<sequence length="125" mass="13999">MVRGIRGATTVEENKEHFILDATEQLFVDIVKQNNIKPEDVAQVLLTATSDLNAAFPAKAMRRLEGWDYVPVTCAQEINVASGMPLCIRMLMTVNTDKTQQQIKHVYLNNAVKLRPDLAQTEVDS</sequence>
<dbReference type="Proteomes" id="UP000318521">
    <property type="component" value="Unassembled WGS sequence"/>
</dbReference>
<keyword evidence="5" id="KW-1185">Reference proteome</keyword>
<organism evidence="4 5">
    <name type="scientific">Alkalicoccobacillus porphyridii</name>
    <dbReference type="NCBI Taxonomy" id="2597270"/>
    <lineage>
        <taxon>Bacteria</taxon>
        <taxon>Bacillati</taxon>
        <taxon>Bacillota</taxon>
        <taxon>Bacilli</taxon>
        <taxon>Bacillales</taxon>
        <taxon>Bacillaceae</taxon>
        <taxon>Alkalicoccobacillus</taxon>
    </lineage>
</organism>
<dbReference type="AlphaFoldDB" id="A0A553ZZU8"/>
<reference evidence="4 5" key="1">
    <citation type="submission" date="2019-07" db="EMBL/GenBank/DDBJ databases">
        <authorList>
            <person name="Park Y.J."/>
            <person name="Jeong S.E."/>
            <person name="Jung H.S."/>
        </authorList>
    </citation>
    <scope>NUCLEOTIDE SEQUENCE [LARGE SCALE GENOMIC DNA]</scope>
    <source>
        <strain evidence="5">P16(2019)</strain>
    </source>
</reference>
<dbReference type="PROSITE" id="PS51167">
    <property type="entry name" value="CHORISMATE_MUT_1"/>
    <property type="match status" value="1"/>
</dbReference>
<protein>
    <recommendedName>
        <fullName evidence="1 3">chorismate mutase</fullName>
        <ecNumber evidence="1 3">5.4.99.5</ecNumber>
    </recommendedName>
</protein>
<comment type="caution">
    <text evidence="4">The sequence shown here is derived from an EMBL/GenBank/DDBJ whole genome shotgun (WGS) entry which is preliminary data.</text>
</comment>
<dbReference type="InterPro" id="IPR035959">
    <property type="entry name" value="RutC-like_sf"/>
</dbReference>
<dbReference type="CDD" id="cd02185">
    <property type="entry name" value="AroH"/>
    <property type="match status" value="1"/>
</dbReference>
<keyword evidence="2 3" id="KW-0028">Amino-acid biosynthesis</keyword>
<evidence type="ECO:0000256" key="2">
    <source>
        <dbReference type="PIRSR" id="PIRSR005965-1"/>
    </source>
</evidence>
<dbReference type="GO" id="GO:0009073">
    <property type="term" value="P:aromatic amino acid family biosynthetic process"/>
    <property type="evidence" value="ECO:0007669"/>
    <property type="project" value="UniProtKB-UniRule"/>
</dbReference>
<evidence type="ECO:0000313" key="4">
    <source>
        <dbReference type="EMBL" id="TSB46916.1"/>
    </source>
</evidence>
<evidence type="ECO:0000256" key="3">
    <source>
        <dbReference type="PROSITE-ProRule" id="PRU00514"/>
    </source>
</evidence>
<dbReference type="SUPFAM" id="SSF55298">
    <property type="entry name" value="YjgF-like"/>
    <property type="match status" value="1"/>
</dbReference>
<evidence type="ECO:0000256" key="1">
    <source>
        <dbReference type="NCBIfam" id="TIGR01796"/>
    </source>
</evidence>
<feature type="binding site" evidence="2">
    <location>
        <position position="6"/>
    </location>
    <ligand>
        <name>prephenate</name>
        <dbReference type="ChEBI" id="CHEBI:29934"/>
    </ligand>
</feature>
<dbReference type="Pfam" id="PF07736">
    <property type="entry name" value="CM_1"/>
    <property type="match status" value="1"/>
</dbReference>